<dbReference type="PANTHER" id="PTHR47723:SF22">
    <property type="entry name" value="RNASE H TYPE-1 DOMAIN-CONTAINING PROTEIN"/>
    <property type="match status" value="1"/>
</dbReference>
<dbReference type="Proteomes" id="UP000813463">
    <property type="component" value="Chromosome 4"/>
</dbReference>
<dbReference type="InterPro" id="IPR002156">
    <property type="entry name" value="RNaseH_domain"/>
</dbReference>
<evidence type="ECO:0008006" key="5">
    <source>
        <dbReference type="Google" id="ProtNLM"/>
    </source>
</evidence>
<gene>
    <name evidence="4" type="primary">LOC130471915</name>
</gene>
<feature type="domain" description="RNase H type-1" evidence="1">
    <location>
        <begin position="285"/>
        <end position="408"/>
    </location>
</feature>
<reference evidence="4" key="2">
    <citation type="submission" date="2025-08" db="UniProtKB">
        <authorList>
            <consortium name="RefSeq"/>
        </authorList>
    </citation>
    <scope>IDENTIFICATION</scope>
    <source>
        <tissue evidence="4">Leaf</tissue>
    </source>
</reference>
<keyword evidence="3" id="KW-1185">Reference proteome</keyword>
<name>A0ABM3RRK3_SPIOL</name>
<dbReference type="Pfam" id="PF13966">
    <property type="entry name" value="zf-RVT"/>
    <property type="match status" value="1"/>
</dbReference>
<proteinExistence type="predicted"/>
<evidence type="ECO:0000313" key="3">
    <source>
        <dbReference type="Proteomes" id="UP000813463"/>
    </source>
</evidence>
<feature type="domain" description="Reverse transcriptase zinc-binding" evidence="2">
    <location>
        <begin position="67"/>
        <end position="155"/>
    </location>
</feature>
<dbReference type="RefSeq" id="XP_056698251.1">
    <property type="nucleotide sequence ID" value="XM_056842273.1"/>
</dbReference>
<dbReference type="GeneID" id="130471915"/>
<dbReference type="PANTHER" id="PTHR47723">
    <property type="entry name" value="OS05G0353850 PROTEIN"/>
    <property type="match status" value="1"/>
</dbReference>
<dbReference type="CDD" id="cd06222">
    <property type="entry name" value="RNase_H_like"/>
    <property type="match status" value="1"/>
</dbReference>
<dbReference type="InterPro" id="IPR053151">
    <property type="entry name" value="RNase_H-like"/>
</dbReference>
<dbReference type="SUPFAM" id="SSF53098">
    <property type="entry name" value="Ribonuclease H-like"/>
    <property type="match status" value="1"/>
</dbReference>
<reference evidence="3" key="1">
    <citation type="journal article" date="2021" name="Nat. Commun.">
        <title>Genomic analyses provide insights into spinach domestication and the genetic basis of agronomic traits.</title>
        <authorList>
            <person name="Cai X."/>
            <person name="Sun X."/>
            <person name="Xu C."/>
            <person name="Sun H."/>
            <person name="Wang X."/>
            <person name="Ge C."/>
            <person name="Zhang Z."/>
            <person name="Wang Q."/>
            <person name="Fei Z."/>
            <person name="Jiao C."/>
            <person name="Wang Q."/>
        </authorList>
    </citation>
    <scope>NUCLEOTIDE SEQUENCE [LARGE SCALE GENOMIC DNA]</scope>
    <source>
        <strain evidence="3">cv. Varoflay</strain>
    </source>
</reference>
<evidence type="ECO:0000259" key="2">
    <source>
        <dbReference type="Pfam" id="PF13966"/>
    </source>
</evidence>
<dbReference type="Pfam" id="PF13456">
    <property type="entry name" value="RVT_3"/>
    <property type="match status" value="1"/>
</dbReference>
<dbReference type="InterPro" id="IPR044730">
    <property type="entry name" value="RNase_H-like_dom_plant"/>
</dbReference>
<protein>
    <recommendedName>
        <fullName evidence="5">RNase H type-1 domain-containing protein</fullName>
    </recommendedName>
</protein>
<dbReference type="Gene3D" id="3.30.420.10">
    <property type="entry name" value="Ribonuclease H-like superfamily/Ribonuclease H"/>
    <property type="match status" value="1"/>
</dbReference>
<accession>A0ABM3RRK3</accession>
<dbReference type="InterPro" id="IPR036397">
    <property type="entry name" value="RNaseH_sf"/>
</dbReference>
<sequence>MSEEKWVAAHKHYSGTIYGLEHHLSNRTLRPQDRQEKEILSSILDRVTLSHDGIDQYIWMPDKRGTFSVKSFGLELAKRTNMSNLPTFKGLWAGLIPFRIEMFSWFALLGKLNTKSKLINLGLIPPSESLCVLCESYQECHNHLLLQCDFADTLWKWWLNLWGIKWVLPSTIKLAYEQWQHPNHGNFFKKVWKAAFFIIIWSIWKERNMRIFEQKASPPCDIQNLILLRISWWIKGWGDPFPYCSDDILRNPQCLKWRGITTKLFRPEHKQCDWLPPPNGSLKWNVDASLKTSLPKSAIGGVLRDINGNFRCLFSTPIPTMEINNAEVLAIHRAIKISKGSDRLSQCKLTIESDSANAVKWCNESNGGPWNLNFILNFIRNSSKEGLGIEIIYKGRESNFVADSLAKQGLVKEDEFLAWM</sequence>
<dbReference type="InterPro" id="IPR012337">
    <property type="entry name" value="RNaseH-like_sf"/>
</dbReference>
<organism evidence="3 4">
    <name type="scientific">Spinacia oleracea</name>
    <name type="common">Spinach</name>
    <dbReference type="NCBI Taxonomy" id="3562"/>
    <lineage>
        <taxon>Eukaryota</taxon>
        <taxon>Viridiplantae</taxon>
        <taxon>Streptophyta</taxon>
        <taxon>Embryophyta</taxon>
        <taxon>Tracheophyta</taxon>
        <taxon>Spermatophyta</taxon>
        <taxon>Magnoliopsida</taxon>
        <taxon>eudicotyledons</taxon>
        <taxon>Gunneridae</taxon>
        <taxon>Pentapetalae</taxon>
        <taxon>Caryophyllales</taxon>
        <taxon>Chenopodiaceae</taxon>
        <taxon>Chenopodioideae</taxon>
        <taxon>Anserineae</taxon>
        <taxon>Spinacia</taxon>
    </lineage>
</organism>
<evidence type="ECO:0000259" key="1">
    <source>
        <dbReference type="Pfam" id="PF13456"/>
    </source>
</evidence>
<dbReference type="InterPro" id="IPR026960">
    <property type="entry name" value="RVT-Znf"/>
</dbReference>
<evidence type="ECO:0000313" key="4">
    <source>
        <dbReference type="RefSeq" id="XP_056698251.1"/>
    </source>
</evidence>